<keyword evidence="3" id="KW-1185">Reference proteome</keyword>
<gene>
    <name evidence="2" type="ORF">GIB67_037095</name>
</gene>
<evidence type="ECO:0000313" key="2">
    <source>
        <dbReference type="EMBL" id="KAF6142177.1"/>
    </source>
</evidence>
<reference evidence="2 3" key="1">
    <citation type="journal article" date="2020" name="IScience">
        <title>Genome Sequencing of the Endangered Kingdonia uniflora (Circaeasteraceae, Ranunculales) Reveals Potential Mechanisms of Evolutionary Specialization.</title>
        <authorList>
            <person name="Sun Y."/>
            <person name="Deng T."/>
            <person name="Zhang A."/>
            <person name="Moore M.J."/>
            <person name="Landis J.B."/>
            <person name="Lin N."/>
            <person name="Zhang H."/>
            <person name="Zhang X."/>
            <person name="Huang J."/>
            <person name="Zhang X."/>
            <person name="Sun H."/>
            <person name="Wang H."/>
        </authorList>
    </citation>
    <scope>NUCLEOTIDE SEQUENCE [LARGE SCALE GENOMIC DNA]</scope>
    <source>
        <strain evidence="2">TB1705</strain>
        <tissue evidence="2">Leaf</tissue>
    </source>
</reference>
<comment type="caution">
    <text evidence="2">The sequence shown here is derived from an EMBL/GenBank/DDBJ whole genome shotgun (WGS) entry which is preliminary data.</text>
</comment>
<evidence type="ECO:0000256" key="1">
    <source>
        <dbReference type="SAM" id="MobiDB-lite"/>
    </source>
</evidence>
<name>A0A7J7LHR4_9MAGN</name>
<dbReference type="EMBL" id="JACGCM010002279">
    <property type="protein sequence ID" value="KAF6142177.1"/>
    <property type="molecule type" value="Genomic_DNA"/>
</dbReference>
<evidence type="ECO:0000313" key="3">
    <source>
        <dbReference type="Proteomes" id="UP000541444"/>
    </source>
</evidence>
<feature type="compositionally biased region" description="Low complexity" evidence="1">
    <location>
        <begin position="1"/>
        <end position="19"/>
    </location>
</feature>
<dbReference type="Proteomes" id="UP000541444">
    <property type="component" value="Unassembled WGS sequence"/>
</dbReference>
<feature type="non-terminal residue" evidence="2">
    <location>
        <position position="1"/>
    </location>
</feature>
<protein>
    <submittedName>
        <fullName evidence="2">Uncharacterized protein</fullName>
    </submittedName>
</protein>
<dbReference type="AlphaFoldDB" id="A0A7J7LHR4"/>
<accession>A0A7J7LHR4</accession>
<proteinExistence type="predicted"/>
<sequence length="72" mass="7909">SLLSSKANPPNSSLPNSNKIFSTSPPISSKFTPSLSISKFQSQFKPILISPKTNGFPRSFGCSHPWFLKQLQ</sequence>
<organism evidence="2 3">
    <name type="scientific">Kingdonia uniflora</name>
    <dbReference type="NCBI Taxonomy" id="39325"/>
    <lineage>
        <taxon>Eukaryota</taxon>
        <taxon>Viridiplantae</taxon>
        <taxon>Streptophyta</taxon>
        <taxon>Embryophyta</taxon>
        <taxon>Tracheophyta</taxon>
        <taxon>Spermatophyta</taxon>
        <taxon>Magnoliopsida</taxon>
        <taxon>Ranunculales</taxon>
        <taxon>Circaeasteraceae</taxon>
        <taxon>Kingdonia</taxon>
    </lineage>
</organism>
<feature type="region of interest" description="Disordered" evidence="1">
    <location>
        <begin position="1"/>
        <end position="25"/>
    </location>
</feature>